<dbReference type="AlphaFoldDB" id="A0AA49GNV9"/>
<evidence type="ECO:0000313" key="1">
    <source>
        <dbReference type="EMBL" id="WKN34529.1"/>
    </source>
</evidence>
<dbReference type="SUPFAM" id="SSF53335">
    <property type="entry name" value="S-adenosyl-L-methionine-dependent methyltransferases"/>
    <property type="match status" value="1"/>
</dbReference>
<reference evidence="1" key="2">
    <citation type="journal article" date="2024" name="Antonie Van Leeuwenhoek">
        <title>Roseihalotalea indica gen. nov., sp. nov., a halophilic Bacteroidetes from mesopelagic Southwest Indian Ocean with higher carbohydrate metabolic potential.</title>
        <authorList>
            <person name="Chen B."/>
            <person name="Zhang M."/>
            <person name="Lin D."/>
            <person name="Ye J."/>
            <person name="Tang K."/>
        </authorList>
    </citation>
    <scope>NUCLEOTIDE SEQUENCE</scope>
    <source>
        <strain evidence="1">TK19036</strain>
    </source>
</reference>
<gene>
    <name evidence="1" type="ORF">K4G66_19325</name>
</gene>
<dbReference type="EMBL" id="CP120682">
    <property type="protein sequence ID" value="WKN34529.1"/>
    <property type="molecule type" value="Genomic_DNA"/>
</dbReference>
<organism evidence="1">
    <name type="scientific">Roseihalotalea indica</name>
    <dbReference type="NCBI Taxonomy" id="2867963"/>
    <lineage>
        <taxon>Bacteria</taxon>
        <taxon>Pseudomonadati</taxon>
        <taxon>Bacteroidota</taxon>
        <taxon>Cytophagia</taxon>
        <taxon>Cytophagales</taxon>
        <taxon>Catalimonadaceae</taxon>
        <taxon>Roseihalotalea</taxon>
    </lineage>
</organism>
<dbReference type="Gene3D" id="3.40.50.150">
    <property type="entry name" value="Vaccinia Virus protein VP39"/>
    <property type="match status" value="1"/>
</dbReference>
<protein>
    <submittedName>
        <fullName evidence="1">tRNA 5-methoxyuridine(34)/uridine 5-oxyacetic acid(34) synthase CmoB</fullName>
    </submittedName>
</protein>
<name>A0AA49GNV9_9BACT</name>
<reference evidence="1" key="1">
    <citation type="journal article" date="2023" name="Comput. Struct. Biotechnol. J.">
        <title>Discovery of a novel marine Bacteroidetes with a rich repertoire of carbohydrate-active enzymes.</title>
        <authorList>
            <person name="Chen B."/>
            <person name="Liu G."/>
            <person name="Chen Q."/>
            <person name="Wang H."/>
            <person name="Liu L."/>
            <person name="Tang K."/>
        </authorList>
    </citation>
    <scope>NUCLEOTIDE SEQUENCE</scope>
    <source>
        <strain evidence="1">TK19036</strain>
    </source>
</reference>
<dbReference type="InterPro" id="IPR029063">
    <property type="entry name" value="SAM-dependent_MTases_sf"/>
</dbReference>
<sequence length="49" mass="5606">MYDQPWATYTLRTLDKTLEYLADLVGKRVLDIGCGSGELIKRMEVSNLK</sequence>
<proteinExistence type="predicted"/>
<accession>A0AA49GNV9</accession>